<accession>A0ABW3FV69</accession>
<proteinExistence type="predicted"/>
<name>A0ABW3FV69_9PSEU</name>
<sequence>MLVVCGSFVLAVVFSALLLVWGGRASGQHSGPGQGATGVWQLCARVAQEREQEVEAARYGRHALRSPERAGFA</sequence>
<reference evidence="2" key="1">
    <citation type="journal article" date="2019" name="Int. J. Syst. Evol. Microbiol.">
        <title>The Global Catalogue of Microorganisms (GCM) 10K type strain sequencing project: providing services to taxonomists for standard genome sequencing and annotation.</title>
        <authorList>
            <consortium name="The Broad Institute Genomics Platform"/>
            <consortium name="The Broad Institute Genome Sequencing Center for Infectious Disease"/>
            <person name="Wu L."/>
            <person name="Ma J."/>
        </authorList>
    </citation>
    <scope>NUCLEOTIDE SEQUENCE [LARGE SCALE GENOMIC DNA]</scope>
    <source>
        <strain evidence="2">CCUG 56401</strain>
    </source>
</reference>
<evidence type="ECO:0000313" key="1">
    <source>
        <dbReference type="EMBL" id="MFD0921788.1"/>
    </source>
</evidence>
<dbReference type="Proteomes" id="UP001597018">
    <property type="component" value="Unassembled WGS sequence"/>
</dbReference>
<dbReference type="RefSeq" id="WP_263250322.1">
    <property type="nucleotide sequence ID" value="NZ_BAABLT010000040.1"/>
</dbReference>
<gene>
    <name evidence="1" type="ORF">ACFQ16_18755</name>
</gene>
<dbReference type="EMBL" id="JBHTIW010000015">
    <property type="protein sequence ID" value="MFD0921788.1"/>
    <property type="molecule type" value="Genomic_DNA"/>
</dbReference>
<evidence type="ECO:0000313" key="2">
    <source>
        <dbReference type="Proteomes" id="UP001597018"/>
    </source>
</evidence>
<comment type="caution">
    <text evidence="1">The sequence shown here is derived from an EMBL/GenBank/DDBJ whole genome shotgun (WGS) entry which is preliminary data.</text>
</comment>
<protein>
    <recommendedName>
        <fullName evidence="3">Secreted protein</fullName>
    </recommendedName>
</protein>
<keyword evidence="2" id="KW-1185">Reference proteome</keyword>
<evidence type="ECO:0008006" key="3">
    <source>
        <dbReference type="Google" id="ProtNLM"/>
    </source>
</evidence>
<organism evidence="1 2">
    <name type="scientific">Saccharopolyspora rosea</name>
    <dbReference type="NCBI Taxonomy" id="524884"/>
    <lineage>
        <taxon>Bacteria</taxon>
        <taxon>Bacillati</taxon>
        <taxon>Actinomycetota</taxon>
        <taxon>Actinomycetes</taxon>
        <taxon>Pseudonocardiales</taxon>
        <taxon>Pseudonocardiaceae</taxon>
        <taxon>Saccharopolyspora</taxon>
    </lineage>
</organism>